<comment type="catalytic activity">
    <reaction evidence="1">
        <text>ATP + protein L-histidine = ADP + protein N-phospho-L-histidine.</text>
        <dbReference type="EC" id="2.7.13.3"/>
    </reaction>
</comment>
<dbReference type="PROSITE" id="PS50113">
    <property type="entry name" value="PAC"/>
    <property type="match status" value="1"/>
</dbReference>
<organism evidence="9 10">
    <name type="scientific">Hwanghaeella grinnelliae</name>
    <dbReference type="NCBI Taxonomy" id="2500179"/>
    <lineage>
        <taxon>Bacteria</taxon>
        <taxon>Pseudomonadati</taxon>
        <taxon>Pseudomonadota</taxon>
        <taxon>Alphaproteobacteria</taxon>
        <taxon>Rhodospirillales</taxon>
        <taxon>Rhodospirillaceae</taxon>
        <taxon>Hwanghaeella</taxon>
    </lineage>
</organism>
<feature type="domain" description="PAS" evidence="7">
    <location>
        <begin position="183"/>
        <end position="243"/>
    </location>
</feature>
<dbReference type="InterPro" id="IPR036097">
    <property type="entry name" value="HisK_dim/P_sf"/>
</dbReference>
<protein>
    <recommendedName>
        <fullName evidence="2">histidine kinase</fullName>
        <ecNumber evidence="2">2.7.13.3</ecNumber>
    </recommendedName>
</protein>
<dbReference type="SUPFAM" id="SSF55781">
    <property type="entry name" value="GAF domain-like"/>
    <property type="match status" value="1"/>
</dbReference>
<dbReference type="InterPro" id="IPR001610">
    <property type="entry name" value="PAC"/>
</dbReference>
<evidence type="ECO:0000313" key="10">
    <source>
        <dbReference type="Proteomes" id="UP000287447"/>
    </source>
</evidence>
<evidence type="ECO:0000256" key="4">
    <source>
        <dbReference type="ARBA" id="ARBA00022679"/>
    </source>
</evidence>
<keyword evidence="10" id="KW-1185">Reference proteome</keyword>
<dbReference type="Pfam" id="PF13426">
    <property type="entry name" value="PAS_9"/>
    <property type="match status" value="1"/>
</dbReference>
<dbReference type="EC" id="2.7.13.3" evidence="2"/>
<keyword evidence="3" id="KW-0597">Phosphoprotein</keyword>
<dbReference type="InterPro" id="IPR035965">
    <property type="entry name" value="PAS-like_dom_sf"/>
</dbReference>
<keyword evidence="4" id="KW-0808">Transferase</keyword>
<dbReference type="PRINTS" id="PR00344">
    <property type="entry name" value="BCTRLSENSOR"/>
</dbReference>
<dbReference type="PROSITE" id="PS50109">
    <property type="entry name" value="HIS_KIN"/>
    <property type="match status" value="1"/>
</dbReference>
<dbReference type="CDD" id="cd00082">
    <property type="entry name" value="HisKA"/>
    <property type="match status" value="1"/>
</dbReference>
<evidence type="ECO:0000313" key="9">
    <source>
        <dbReference type="EMBL" id="RVU38767.1"/>
    </source>
</evidence>
<dbReference type="InterPro" id="IPR005467">
    <property type="entry name" value="His_kinase_dom"/>
</dbReference>
<dbReference type="OrthoDB" id="8477705at2"/>
<evidence type="ECO:0000259" key="7">
    <source>
        <dbReference type="PROSITE" id="PS50112"/>
    </source>
</evidence>
<dbReference type="AlphaFoldDB" id="A0A437QW54"/>
<dbReference type="NCBIfam" id="TIGR00229">
    <property type="entry name" value="sensory_box"/>
    <property type="match status" value="1"/>
</dbReference>
<dbReference type="InterPro" id="IPR000014">
    <property type="entry name" value="PAS"/>
</dbReference>
<dbReference type="RefSeq" id="WP_127764139.1">
    <property type="nucleotide sequence ID" value="NZ_SADE01000001.1"/>
</dbReference>
<evidence type="ECO:0000256" key="1">
    <source>
        <dbReference type="ARBA" id="ARBA00000085"/>
    </source>
</evidence>
<dbReference type="SUPFAM" id="SSF47384">
    <property type="entry name" value="Homodimeric domain of signal transducing histidine kinase"/>
    <property type="match status" value="1"/>
</dbReference>
<dbReference type="EMBL" id="SADE01000001">
    <property type="protein sequence ID" value="RVU38767.1"/>
    <property type="molecule type" value="Genomic_DNA"/>
</dbReference>
<evidence type="ECO:0000256" key="5">
    <source>
        <dbReference type="ARBA" id="ARBA00022777"/>
    </source>
</evidence>
<feature type="domain" description="Histidine kinase" evidence="6">
    <location>
        <begin position="328"/>
        <end position="548"/>
    </location>
</feature>
<evidence type="ECO:0000256" key="3">
    <source>
        <dbReference type="ARBA" id="ARBA00022553"/>
    </source>
</evidence>
<dbReference type="CDD" id="cd00130">
    <property type="entry name" value="PAS"/>
    <property type="match status" value="1"/>
</dbReference>
<dbReference type="SMART" id="SM00388">
    <property type="entry name" value="HisKA"/>
    <property type="match status" value="1"/>
</dbReference>
<dbReference type="InterPro" id="IPR036890">
    <property type="entry name" value="HATPase_C_sf"/>
</dbReference>
<dbReference type="Pfam" id="PF00512">
    <property type="entry name" value="HisKA"/>
    <property type="match status" value="1"/>
</dbReference>
<dbReference type="PANTHER" id="PTHR43047">
    <property type="entry name" value="TWO-COMPONENT HISTIDINE PROTEIN KINASE"/>
    <property type="match status" value="1"/>
</dbReference>
<dbReference type="PANTHER" id="PTHR43047:SF72">
    <property type="entry name" value="OSMOSENSING HISTIDINE PROTEIN KINASE SLN1"/>
    <property type="match status" value="1"/>
</dbReference>
<name>A0A437QW54_9PROT</name>
<comment type="caution">
    <text evidence="9">The sequence shown here is derived from an EMBL/GenBank/DDBJ whole genome shotgun (WGS) entry which is preliminary data.</text>
</comment>
<accession>A0A437QW54</accession>
<dbReference type="SUPFAM" id="SSF55785">
    <property type="entry name" value="PYP-like sensor domain (PAS domain)"/>
    <property type="match status" value="1"/>
</dbReference>
<sequence>MSEKTARKTRPQLLSDRGTVDATLRFIAQRGWKETDGDFFSALVTHLAESLGVAYALVDRVVEGNDGEVETVALYAHGAIAPNFGYCLPGSPCKTVLEQELCCYPAGVQQTFPTFGLLGDMHAESYAGIALWGDHDNPIGLIVIVDEKPLENVELVETLLQIVAMRASAELERRIMLEDLEFARQRFQDFASATSDWFWEMDENLRFCYFSDRFTEITGVNSEWLVGKNRQESGVEKFCDPEDYRKQLADLAAHRPFRNFIHGRRKPDGSLVHLAISGQPYFDEKGNFKGYRGNGRDITDQVETEMERDRALTEAQRANTAKSRFLANMSHDLRTPLNAILGFSDILREQMLGPLHNRKYLEYADDIHNSASYLLELVNDLLDISFIEAGKTKLSLEPVNVSDLIVDCFQNFAGRAAEKNLIIDTDVPEDLPPMMADKRAIKQVLLNLVTNAIKFTEPEGKISIQATATDRDCTITVADTGQGIEPERLPNITNPFTRGERNPLDSEQGWGLGLAIANALVGLHKGRLSIESALGKGTSVTISIPRQEDEPGLPFDQEQIAKAG</sequence>
<dbReference type="Proteomes" id="UP000287447">
    <property type="component" value="Unassembled WGS sequence"/>
</dbReference>
<evidence type="ECO:0000256" key="2">
    <source>
        <dbReference type="ARBA" id="ARBA00012438"/>
    </source>
</evidence>
<dbReference type="InterPro" id="IPR003594">
    <property type="entry name" value="HATPase_dom"/>
</dbReference>
<dbReference type="Pfam" id="PF02518">
    <property type="entry name" value="HATPase_c"/>
    <property type="match status" value="1"/>
</dbReference>
<dbReference type="GO" id="GO:0005886">
    <property type="term" value="C:plasma membrane"/>
    <property type="evidence" value="ECO:0007669"/>
    <property type="project" value="TreeGrafter"/>
</dbReference>
<dbReference type="SMART" id="SM00086">
    <property type="entry name" value="PAC"/>
    <property type="match status" value="1"/>
</dbReference>
<dbReference type="FunFam" id="3.30.565.10:FF:000006">
    <property type="entry name" value="Sensor histidine kinase WalK"/>
    <property type="match status" value="1"/>
</dbReference>
<dbReference type="GO" id="GO:0000155">
    <property type="term" value="F:phosphorelay sensor kinase activity"/>
    <property type="evidence" value="ECO:0007669"/>
    <property type="project" value="InterPro"/>
</dbReference>
<proteinExistence type="predicted"/>
<dbReference type="Gene3D" id="3.30.450.20">
    <property type="entry name" value="PAS domain"/>
    <property type="match status" value="1"/>
</dbReference>
<dbReference type="InterPro" id="IPR000700">
    <property type="entry name" value="PAS-assoc_C"/>
</dbReference>
<dbReference type="InterPro" id="IPR004358">
    <property type="entry name" value="Sig_transdc_His_kin-like_C"/>
</dbReference>
<dbReference type="Gene3D" id="1.10.287.130">
    <property type="match status" value="1"/>
</dbReference>
<dbReference type="PROSITE" id="PS50112">
    <property type="entry name" value="PAS"/>
    <property type="match status" value="1"/>
</dbReference>
<feature type="domain" description="PAC" evidence="8">
    <location>
        <begin position="258"/>
        <end position="310"/>
    </location>
</feature>
<gene>
    <name evidence="9" type="ORF">EOI86_05715</name>
</gene>
<dbReference type="InterPro" id="IPR003661">
    <property type="entry name" value="HisK_dim/P_dom"/>
</dbReference>
<keyword evidence="5 9" id="KW-0418">Kinase</keyword>
<reference evidence="10" key="1">
    <citation type="submission" date="2019-01" db="EMBL/GenBank/DDBJ databases">
        <title>Gri0909 isolated from a small marine red alga.</title>
        <authorList>
            <person name="Kim J."/>
            <person name="Jeong S.E."/>
            <person name="Jeon C.O."/>
        </authorList>
    </citation>
    <scope>NUCLEOTIDE SEQUENCE [LARGE SCALE GENOMIC DNA]</scope>
    <source>
        <strain evidence="10">Gri0909</strain>
    </source>
</reference>
<evidence type="ECO:0000259" key="8">
    <source>
        <dbReference type="PROSITE" id="PS50113"/>
    </source>
</evidence>
<dbReference type="Gene3D" id="3.30.565.10">
    <property type="entry name" value="Histidine kinase-like ATPase, C-terminal domain"/>
    <property type="match status" value="1"/>
</dbReference>
<evidence type="ECO:0000259" key="6">
    <source>
        <dbReference type="PROSITE" id="PS50109"/>
    </source>
</evidence>
<dbReference type="GO" id="GO:0009927">
    <property type="term" value="F:histidine phosphotransfer kinase activity"/>
    <property type="evidence" value="ECO:0007669"/>
    <property type="project" value="TreeGrafter"/>
</dbReference>
<dbReference type="SMART" id="SM00387">
    <property type="entry name" value="HATPase_c"/>
    <property type="match status" value="1"/>
</dbReference>
<dbReference type="SUPFAM" id="SSF55874">
    <property type="entry name" value="ATPase domain of HSP90 chaperone/DNA topoisomerase II/histidine kinase"/>
    <property type="match status" value="1"/>
</dbReference>